<dbReference type="InterPro" id="IPR023052">
    <property type="entry name" value="Cell_div_SepF"/>
</dbReference>
<comment type="similarity">
    <text evidence="5">Belongs to the SepF family.</text>
</comment>
<dbReference type="AlphaFoldDB" id="A0A2V1KA43"/>
<dbReference type="Pfam" id="PF04472">
    <property type="entry name" value="SepF"/>
    <property type="match status" value="1"/>
</dbReference>
<keyword evidence="2 5" id="KW-0717">Septation</keyword>
<evidence type="ECO:0000313" key="7">
    <source>
        <dbReference type="Proteomes" id="UP000245283"/>
    </source>
</evidence>
<evidence type="ECO:0000256" key="3">
    <source>
        <dbReference type="ARBA" id="ARBA00023306"/>
    </source>
</evidence>
<comment type="caution">
    <text evidence="6">The sequence shown here is derived from an EMBL/GenBank/DDBJ whole genome shotgun (WGS) entry which is preliminary data.</text>
</comment>
<dbReference type="InterPro" id="IPR007561">
    <property type="entry name" value="Cell_div_SepF/SepF-rel"/>
</dbReference>
<evidence type="ECO:0000256" key="1">
    <source>
        <dbReference type="ARBA" id="ARBA00022618"/>
    </source>
</evidence>
<proteinExistence type="inferred from homology"/>
<dbReference type="GO" id="GO:0000917">
    <property type="term" value="P:division septum assembly"/>
    <property type="evidence" value="ECO:0007669"/>
    <property type="project" value="UniProtKB-KW"/>
</dbReference>
<dbReference type="HAMAP" id="MF_01197">
    <property type="entry name" value="SepF"/>
    <property type="match status" value="1"/>
</dbReference>
<dbReference type="RefSeq" id="WP_109094311.1">
    <property type="nucleotide sequence ID" value="NZ_CAMELQ010000003.1"/>
</dbReference>
<dbReference type="PANTHER" id="PTHR35798">
    <property type="entry name" value="CELL DIVISION PROTEIN SEPF"/>
    <property type="match status" value="1"/>
</dbReference>
<dbReference type="GO" id="GO:0005737">
    <property type="term" value="C:cytoplasm"/>
    <property type="evidence" value="ECO:0007669"/>
    <property type="project" value="UniProtKB-SubCell"/>
</dbReference>
<keyword evidence="7" id="KW-1185">Reference proteome</keyword>
<comment type="subunit">
    <text evidence="5">Homodimer. Interacts with FtsZ.</text>
</comment>
<keyword evidence="1 5" id="KW-0132">Cell division</keyword>
<keyword evidence="3 5" id="KW-0131">Cell cycle</keyword>
<dbReference type="GO" id="GO:0043093">
    <property type="term" value="P:FtsZ-dependent cytokinesis"/>
    <property type="evidence" value="ECO:0007669"/>
    <property type="project" value="UniProtKB-UniRule"/>
</dbReference>
<dbReference type="PANTHER" id="PTHR35798:SF1">
    <property type="entry name" value="CELL DIVISION PROTEIN SEPF"/>
    <property type="match status" value="1"/>
</dbReference>
<reference evidence="7" key="1">
    <citation type="submission" date="2018-05" db="EMBL/GenBank/DDBJ databases">
        <authorList>
            <person name="Li Y."/>
        </authorList>
    </citation>
    <scope>NUCLEOTIDE SEQUENCE [LARGE SCALE GENOMIC DNA]</scope>
    <source>
        <strain evidence="7">sk1b4</strain>
    </source>
</reference>
<name>A0A2V1KA43_9ACTO</name>
<dbReference type="Gene3D" id="3.30.110.150">
    <property type="entry name" value="SepF-like protein"/>
    <property type="match status" value="1"/>
</dbReference>
<dbReference type="Proteomes" id="UP000245283">
    <property type="component" value="Unassembled WGS sequence"/>
</dbReference>
<comment type="subcellular location">
    <subcellularLocation>
        <location evidence="5">Cytoplasm</location>
    </subcellularLocation>
    <text evidence="5">Localizes to the division site, in a FtsZ-dependent manner.</text>
</comment>
<dbReference type="EMBL" id="QETB01000005">
    <property type="protein sequence ID" value="PWF25822.1"/>
    <property type="molecule type" value="Genomic_DNA"/>
</dbReference>
<protein>
    <recommendedName>
        <fullName evidence="5">Cell division protein SepF</fullName>
    </recommendedName>
</protein>
<evidence type="ECO:0000256" key="4">
    <source>
        <dbReference type="ARBA" id="ARBA00044936"/>
    </source>
</evidence>
<sequence>MAKNAFQRLVNKASIAEDGYEDEYYEDDFADVDYFDDEQEADVTPIRPVASGGDIARIITVWPKSIDGGQEFADPYRKGIPVILNMTAAPDQERRRILDFAMGVCYGLRGKVNKISNDVFLMTPHQVTVETSHSEESSAF</sequence>
<dbReference type="OrthoDB" id="3731101at2"/>
<keyword evidence="5" id="KW-0963">Cytoplasm</keyword>
<evidence type="ECO:0000313" key="6">
    <source>
        <dbReference type="EMBL" id="PWF25822.1"/>
    </source>
</evidence>
<accession>A0A2V1KA43</accession>
<gene>
    <name evidence="5" type="primary">sepF</name>
    <name evidence="6" type="ORF">DD236_10330</name>
</gene>
<organism evidence="6 7">
    <name type="scientific">Ancrocorticia populi</name>
    <dbReference type="NCBI Taxonomy" id="2175228"/>
    <lineage>
        <taxon>Bacteria</taxon>
        <taxon>Bacillati</taxon>
        <taxon>Actinomycetota</taxon>
        <taxon>Actinomycetes</taxon>
        <taxon>Actinomycetales</taxon>
        <taxon>Actinomycetaceae</taxon>
        <taxon>Ancrocorticia</taxon>
    </lineage>
</organism>
<evidence type="ECO:0000256" key="5">
    <source>
        <dbReference type="HAMAP-Rule" id="MF_01197"/>
    </source>
</evidence>
<evidence type="ECO:0000256" key="2">
    <source>
        <dbReference type="ARBA" id="ARBA00023210"/>
    </source>
</evidence>
<dbReference type="InterPro" id="IPR038594">
    <property type="entry name" value="SepF-like_sf"/>
</dbReference>
<comment type="function">
    <text evidence="4 5">Cell division protein that is part of the divisome complex and is recruited early to the Z-ring. Probably stimulates Z-ring formation, perhaps through the cross-linking of FtsZ protofilaments. Its function overlaps with FtsA.</text>
</comment>